<dbReference type="InterPro" id="IPR007197">
    <property type="entry name" value="rSAM"/>
</dbReference>
<evidence type="ECO:0000256" key="1">
    <source>
        <dbReference type="ARBA" id="ARBA00022485"/>
    </source>
</evidence>
<dbReference type="GO" id="GO:0016992">
    <property type="term" value="F:lipoate synthase activity"/>
    <property type="evidence" value="ECO:0007669"/>
    <property type="project" value="UniProtKB-UniRule"/>
</dbReference>
<comment type="function">
    <text evidence="8">Catalyzes the radical-mediated insertion of two sulfur atoms into the C-6 and C-8 positions of the octanoyl moiety bound to the lipoyl domains of lipoate-dependent enzymes, thereby converting the octanoylated domains into lipoylated derivatives.</text>
</comment>
<dbReference type="SUPFAM" id="SSF102114">
    <property type="entry name" value="Radical SAM enzymes"/>
    <property type="match status" value="1"/>
</dbReference>
<dbReference type="GO" id="GO:0046872">
    <property type="term" value="F:metal ion binding"/>
    <property type="evidence" value="ECO:0007669"/>
    <property type="project" value="UniProtKB-KW"/>
</dbReference>
<comment type="similarity">
    <text evidence="8">Belongs to the radical SAM superfamily. Lipoyl synthase family.</text>
</comment>
<dbReference type="SFLD" id="SFLDG01058">
    <property type="entry name" value="lipoyl_synthase_like"/>
    <property type="match status" value="1"/>
</dbReference>
<keyword evidence="11" id="KW-1185">Reference proteome</keyword>
<dbReference type="GO" id="GO:0009249">
    <property type="term" value="P:protein lipoylation"/>
    <property type="evidence" value="ECO:0007669"/>
    <property type="project" value="UniProtKB-UniRule"/>
</dbReference>
<organism evidence="10 11">
    <name type="scientific">Acidiplasma aeolicum</name>
    <dbReference type="NCBI Taxonomy" id="507754"/>
    <lineage>
        <taxon>Archaea</taxon>
        <taxon>Methanobacteriati</taxon>
        <taxon>Thermoplasmatota</taxon>
        <taxon>Thermoplasmata</taxon>
        <taxon>Thermoplasmatales</taxon>
        <taxon>Ferroplasmaceae</taxon>
        <taxon>Acidiplasma</taxon>
    </lineage>
</organism>
<evidence type="ECO:0000256" key="6">
    <source>
        <dbReference type="ARBA" id="ARBA00023014"/>
    </source>
</evidence>
<dbReference type="PANTHER" id="PTHR10949">
    <property type="entry name" value="LIPOYL SYNTHASE"/>
    <property type="match status" value="1"/>
</dbReference>
<comment type="catalytic activity">
    <reaction evidence="7 8">
        <text>[[Fe-S] cluster scaffold protein carrying a second [4Fe-4S](2+) cluster] + N(6)-octanoyl-L-lysyl-[protein] + 2 oxidized [2Fe-2S]-[ferredoxin] + 2 S-adenosyl-L-methionine + 4 H(+) = [[Fe-S] cluster scaffold protein] + N(6)-[(R)-dihydrolipoyl]-L-lysyl-[protein] + 4 Fe(3+) + 2 hydrogen sulfide + 2 5'-deoxyadenosine + 2 L-methionine + 2 reduced [2Fe-2S]-[ferredoxin]</text>
        <dbReference type="Rhea" id="RHEA:16585"/>
        <dbReference type="Rhea" id="RHEA-COMP:9928"/>
        <dbReference type="Rhea" id="RHEA-COMP:10000"/>
        <dbReference type="Rhea" id="RHEA-COMP:10001"/>
        <dbReference type="Rhea" id="RHEA-COMP:10475"/>
        <dbReference type="Rhea" id="RHEA-COMP:14568"/>
        <dbReference type="Rhea" id="RHEA-COMP:14569"/>
        <dbReference type="ChEBI" id="CHEBI:15378"/>
        <dbReference type="ChEBI" id="CHEBI:17319"/>
        <dbReference type="ChEBI" id="CHEBI:29034"/>
        <dbReference type="ChEBI" id="CHEBI:29919"/>
        <dbReference type="ChEBI" id="CHEBI:33722"/>
        <dbReference type="ChEBI" id="CHEBI:33737"/>
        <dbReference type="ChEBI" id="CHEBI:33738"/>
        <dbReference type="ChEBI" id="CHEBI:57844"/>
        <dbReference type="ChEBI" id="CHEBI:59789"/>
        <dbReference type="ChEBI" id="CHEBI:78809"/>
        <dbReference type="ChEBI" id="CHEBI:83100"/>
        <dbReference type="EC" id="2.8.1.8"/>
    </reaction>
</comment>
<keyword evidence="8" id="KW-0963">Cytoplasm</keyword>
<dbReference type="AlphaFoldDB" id="A0A0N8VKK2"/>
<accession>A0A0N8VKK2</accession>
<dbReference type="HAMAP" id="MF_00206">
    <property type="entry name" value="Lipoyl_synth"/>
    <property type="match status" value="1"/>
</dbReference>
<keyword evidence="2 8" id="KW-0808">Transferase</keyword>
<dbReference type="NCBIfam" id="TIGR00510">
    <property type="entry name" value="lipA"/>
    <property type="match status" value="1"/>
</dbReference>
<dbReference type="InterPro" id="IPR013785">
    <property type="entry name" value="Aldolase_TIM"/>
</dbReference>
<evidence type="ECO:0000256" key="7">
    <source>
        <dbReference type="ARBA" id="ARBA00047326"/>
    </source>
</evidence>
<feature type="binding site" evidence="8">
    <location>
        <position position="32"/>
    </location>
    <ligand>
        <name>[4Fe-4S] cluster</name>
        <dbReference type="ChEBI" id="CHEBI:49883"/>
        <label>1</label>
    </ligand>
</feature>
<evidence type="ECO:0000256" key="8">
    <source>
        <dbReference type="HAMAP-Rule" id="MF_00206"/>
    </source>
</evidence>
<dbReference type="SMART" id="SM00729">
    <property type="entry name" value="Elp3"/>
    <property type="match status" value="1"/>
</dbReference>
<dbReference type="SFLD" id="SFLDF00271">
    <property type="entry name" value="lipoyl_synthase"/>
    <property type="match status" value="1"/>
</dbReference>
<keyword evidence="6 8" id="KW-0411">Iron-sulfur</keyword>
<feature type="domain" description="Radical SAM core" evidence="9">
    <location>
        <begin position="44"/>
        <end position="259"/>
    </location>
</feature>
<dbReference type="PIRSF" id="PIRSF005963">
    <property type="entry name" value="Lipoyl_synth"/>
    <property type="match status" value="1"/>
</dbReference>
<evidence type="ECO:0000313" key="11">
    <source>
        <dbReference type="Proteomes" id="UP000050320"/>
    </source>
</evidence>
<evidence type="ECO:0000256" key="2">
    <source>
        <dbReference type="ARBA" id="ARBA00022679"/>
    </source>
</evidence>
<evidence type="ECO:0000259" key="9">
    <source>
        <dbReference type="PROSITE" id="PS51918"/>
    </source>
</evidence>
<dbReference type="InterPro" id="IPR003698">
    <property type="entry name" value="Lipoyl_synth"/>
</dbReference>
<comment type="cofactor">
    <cofactor evidence="8">
        <name>[4Fe-4S] cluster</name>
        <dbReference type="ChEBI" id="CHEBI:49883"/>
    </cofactor>
    <text evidence="8">Binds 2 [4Fe-4S] clusters per subunit. One cluster is coordinated with 3 cysteines and an exchangeable S-adenosyl-L-methionine.</text>
</comment>
<feature type="binding site" evidence="8">
    <location>
        <position position="62"/>
    </location>
    <ligand>
        <name>[4Fe-4S] cluster</name>
        <dbReference type="ChEBI" id="CHEBI:49883"/>
        <label>2</label>
        <note>4Fe-4S-S-AdoMet</note>
    </ligand>
</feature>
<feature type="binding site" evidence="8">
    <location>
        <position position="58"/>
    </location>
    <ligand>
        <name>[4Fe-4S] cluster</name>
        <dbReference type="ChEBI" id="CHEBI:49883"/>
        <label>2</label>
        <note>4Fe-4S-S-AdoMet</note>
    </ligand>
</feature>
<dbReference type="UniPathway" id="UPA00538">
    <property type="reaction ID" value="UER00593"/>
</dbReference>
<sequence>MIKVPYSVKLPSGERYSFIKNTLKSRTLYTVCEEAHCPNMGECWESGTATFMILGSNCSRGCRFCAVTHGKMLPIDPDEPQKVYEAVKLMRLDFVVITSVDRDDLPDKGSQAFANVISKLKTANVKIEVLIPDFSGIHEFIDKIINAAPDVIAHNIETVRRLTPHVRDPRAGYDQSLNVLKYVKSVNKKMITKSSIMIGLGETDEEVIEAMKDLRNAGVNILTVGQYLRPTKKQLEVVEYSPIERFKYFEESGYKMGFDYVASGPLVRTSYRAAEAYVKGMLNGGGNYD</sequence>
<feature type="binding site" evidence="8">
    <location>
        <position position="43"/>
    </location>
    <ligand>
        <name>[4Fe-4S] cluster</name>
        <dbReference type="ChEBI" id="CHEBI:49883"/>
        <label>1</label>
    </ligand>
</feature>
<dbReference type="EC" id="2.8.1.8" evidence="8"/>
<feature type="binding site" evidence="8">
    <location>
        <position position="37"/>
    </location>
    <ligand>
        <name>[4Fe-4S] cluster</name>
        <dbReference type="ChEBI" id="CHEBI:49883"/>
        <label>1</label>
    </ligand>
</feature>
<reference evidence="10 11" key="1">
    <citation type="submission" date="2015-09" db="EMBL/GenBank/DDBJ databases">
        <title>Heavy metals and arsenic resistance mechanisms in polyextremophilic archaea of the family Ferroplasmaceae.</title>
        <authorList>
            <person name="Bulaev A.G."/>
            <person name="Kanygina A.V."/>
        </authorList>
    </citation>
    <scope>NUCLEOTIDE SEQUENCE [LARGE SCALE GENOMIC DNA]</scope>
    <source>
        <strain evidence="10 11">VT</strain>
    </source>
</reference>
<dbReference type="CDD" id="cd01335">
    <property type="entry name" value="Radical_SAM"/>
    <property type="match status" value="1"/>
</dbReference>
<comment type="caution">
    <text evidence="10">The sequence shown here is derived from an EMBL/GenBank/DDBJ whole genome shotgun (WGS) entry which is preliminary data.</text>
</comment>
<dbReference type="NCBIfam" id="NF009544">
    <property type="entry name" value="PRK12928.1"/>
    <property type="match status" value="1"/>
</dbReference>
<dbReference type="EMBL" id="LKBG01000264">
    <property type="protein sequence ID" value="KQB33956.1"/>
    <property type="molecule type" value="Genomic_DNA"/>
</dbReference>
<proteinExistence type="inferred from homology"/>
<keyword evidence="5 8" id="KW-0408">Iron</keyword>
<dbReference type="Gene3D" id="3.20.20.70">
    <property type="entry name" value="Aldolase class I"/>
    <property type="match status" value="1"/>
</dbReference>
<comment type="pathway">
    <text evidence="8">Protein modification; protein lipoylation via endogenous pathway; protein N(6)-(lipoyl)lysine from octanoyl-[acyl-carrier-protein]: step 2/2.</text>
</comment>
<protein>
    <recommendedName>
        <fullName evidence="8">Lipoyl synthase</fullName>
        <ecNumber evidence="8">2.8.1.8</ecNumber>
    </recommendedName>
    <alternativeName>
        <fullName evidence="8">Lip-syn</fullName>
        <shortName evidence="8">LS</shortName>
    </alternativeName>
    <alternativeName>
        <fullName evidence="8">Lipoate synthase</fullName>
    </alternativeName>
    <alternativeName>
        <fullName evidence="8">Lipoic acid synthase</fullName>
    </alternativeName>
    <alternativeName>
        <fullName evidence="8">Sulfur insertion protein LipA</fullName>
    </alternativeName>
</protein>
<feature type="binding site" evidence="8">
    <location>
        <position position="270"/>
    </location>
    <ligand>
        <name>[4Fe-4S] cluster</name>
        <dbReference type="ChEBI" id="CHEBI:49883"/>
        <label>1</label>
    </ligand>
</feature>
<dbReference type="RefSeq" id="WP_054964168.1">
    <property type="nucleotide sequence ID" value="NZ_LJCQ01000206.1"/>
</dbReference>
<evidence type="ECO:0000256" key="5">
    <source>
        <dbReference type="ARBA" id="ARBA00023004"/>
    </source>
</evidence>
<evidence type="ECO:0000256" key="3">
    <source>
        <dbReference type="ARBA" id="ARBA00022691"/>
    </source>
</evidence>
<dbReference type="GO" id="GO:0005737">
    <property type="term" value="C:cytoplasm"/>
    <property type="evidence" value="ECO:0007669"/>
    <property type="project" value="UniProtKB-SubCell"/>
</dbReference>
<dbReference type="SFLD" id="SFLDS00029">
    <property type="entry name" value="Radical_SAM"/>
    <property type="match status" value="1"/>
</dbReference>
<dbReference type="OrthoDB" id="145957at2157"/>
<feature type="binding site" evidence="8">
    <location>
        <position position="65"/>
    </location>
    <ligand>
        <name>[4Fe-4S] cluster</name>
        <dbReference type="ChEBI" id="CHEBI:49883"/>
        <label>2</label>
        <note>4Fe-4S-S-AdoMet</note>
    </ligand>
</feature>
<dbReference type="InterPro" id="IPR058240">
    <property type="entry name" value="rSAM_sf"/>
</dbReference>
<evidence type="ECO:0000256" key="4">
    <source>
        <dbReference type="ARBA" id="ARBA00022723"/>
    </source>
</evidence>
<dbReference type="PROSITE" id="PS51918">
    <property type="entry name" value="RADICAL_SAM"/>
    <property type="match status" value="1"/>
</dbReference>
<dbReference type="InterPro" id="IPR006638">
    <property type="entry name" value="Elp3/MiaA/NifB-like_rSAM"/>
</dbReference>
<dbReference type="Pfam" id="PF04055">
    <property type="entry name" value="Radical_SAM"/>
    <property type="match status" value="1"/>
</dbReference>
<gene>
    <name evidence="8" type="primary">lipA</name>
    <name evidence="10" type="ORF">AOG54_01450</name>
</gene>
<evidence type="ECO:0000313" key="10">
    <source>
        <dbReference type="EMBL" id="KQB33956.1"/>
    </source>
</evidence>
<keyword evidence="3 8" id="KW-0949">S-adenosyl-L-methionine</keyword>
<dbReference type="Proteomes" id="UP000050320">
    <property type="component" value="Unassembled WGS sequence"/>
</dbReference>
<comment type="subcellular location">
    <subcellularLocation>
        <location evidence="8">Cytoplasm</location>
    </subcellularLocation>
</comment>
<keyword evidence="1 8" id="KW-0004">4Fe-4S</keyword>
<name>A0A0N8VKK2_9ARCH</name>
<dbReference type="NCBIfam" id="NF004019">
    <property type="entry name" value="PRK05481.1"/>
    <property type="match status" value="1"/>
</dbReference>
<keyword evidence="4 8" id="KW-0479">Metal-binding</keyword>
<dbReference type="GO" id="GO:0051539">
    <property type="term" value="F:4 iron, 4 sulfur cluster binding"/>
    <property type="evidence" value="ECO:0007669"/>
    <property type="project" value="UniProtKB-UniRule"/>
</dbReference>
<dbReference type="PANTHER" id="PTHR10949:SF0">
    <property type="entry name" value="LIPOYL SYNTHASE, MITOCHONDRIAL"/>
    <property type="match status" value="1"/>
</dbReference>